<name>A0A7Y0E2U3_9PROT</name>
<dbReference type="GO" id="GO:0005886">
    <property type="term" value="C:plasma membrane"/>
    <property type="evidence" value="ECO:0007669"/>
    <property type="project" value="UniProtKB-SubCell"/>
</dbReference>
<comment type="caution">
    <text evidence="11">The sequence shown here is derived from an EMBL/GenBank/DDBJ whole genome shotgun (WGS) entry which is preliminary data.</text>
</comment>
<evidence type="ECO:0000256" key="1">
    <source>
        <dbReference type="ARBA" id="ARBA00004429"/>
    </source>
</evidence>
<evidence type="ECO:0000313" key="11">
    <source>
        <dbReference type="EMBL" id="NMM46212.1"/>
    </source>
</evidence>
<feature type="transmembrane region" description="Helical" evidence="9">
    <location>
        <begin position="131"/>
        <end position="148"/>
    </location>
</feature>
<evidence type="ECO:0000256" key="2">
    <source>
        <dbReference type="ARBA" id="ARBA00022448"/>
    </source>
</evidence>
<dbReference type="Pfam" id="PF04290">
    <property type="entry name" value="DctQ"/>
    <property type="match status" value="1"/>
</dbReference>
<comment type="subunit">
    <text evidence="9">The complex comprises the extracytoplasmic solute receptor protein and the two transmembrane proteins.</text>
</comment>
<dbReference type="AlphaFoldDB" id="A0A7Y0E2U3"/>
<dbReference type="Proteomes" id="UP000539372">
    <property type="component" value="Unassembled WGS sequence"/>
</dbReference>
<keyword evidence="3" id="KW-1003">Cell membrane</keyword>
<accession>A0A7Y0E2U3</accession>
<comment type="subcellular location">
    <subcellularLocation>
        <location evidence="1 9">Cell inner membrane</location>
        <topology evidence="1 9">Multi-pass membrane protein</topology>
    </subcellularLocation>
</comment>
<feature type="transmembrane region" description="Helical" evidence="9">
    <location>
        <begin position="42"/>
        <end position="64"/>
    </location>
</feature>
<keyword evidence="12" id="KW-1185">Reference proteome</keyword>
<evidence type="ECO:0000313" key="12">
    <source>
        <dbReference type="Proteomes" id="UP000539372"/>
    </source>
</evidence>
<dbReference type="PANTHER" id="PTHR35011">
    <property type="entry name" value="2,3-DIKETO-L-GULONATE TRAP TRANSPORTER SMALL PERMEASE PROTEIN YIAM"/>
    <property type="match status" value="1"/>
</dbReference>
<dbReference type="GO" id="GO:0022857">
    <property type="term" value="F:transmembrane transporter activity"/>
    <property type="evidence" value="ECO:0007669"/>
    <property type="project" value="UniProtKB-UniRule"/>
</dbReference>
<organism evidence="11 12">
    <name type="scientific">Pacificispira spongiicola</name>
    <dbReference type="NCBI Taxonomy" id="2729598"/>
    <lineage>
        <taxon>Bacteria</taxon>
        <taxon>Pseudomonadati</taxon>
        <taxon>Pseudomonadota</taxon>
        <taxon>Alphaproteobacteria</taxon>
        <taxon>Rhodospirillales</taxon>
        <taxon>Rhodospirillaceae</taxon>
        <taxon>Pacificispira</taxon>
    </lineage>
</organism>
<dbReference type="InterPro" id="IPR055348">
    <property type="entry name" value="DctQ"/>
</dbReference>
<dbReference type="EMBL" id="JABBNT010000005">
    <property type="protein sequence ID" value="NMM46212.1"/>
    <property type="molecule type" value="Genomic_DNA"/>
</dbReference>
<evidence type="ECO:0000259" key="10">
    <source>
        <dbReference type="Pfam" id="PF04290"/>
    </source>
</evidence>
<feature type="transmembrane region" description="Helical" evidence="9">
    <location>
        <begin position="9"/>
        <end position="30"/>
    </location>
</feature>
<evidence type="ECO:0000256" key="8">
    <source>
        <dbReference type="ARBA" id="ARBA00038436"/>
    </source>
</evidence>
<reference evidence="11 12" key="1">
    <citation type="submission" date="2020-04" db="EMBL/GenBank/DDBJ databases">
        <title>Rhodospirillaceae bacterium KN72 isolated from deep sea.</title>
        <authorList>
            <person name="Zhang D.-C."/>
        </authorList>
    </citation>
    <scope>NUCLEOTIDE SEQUENCE [LARGE SCALE GENOMIC DNA]</scope>
    <source>
        <strain evidence="11 12">KN72</strain>
    </source>
</reference>
<evidence type="ECO:0000256" key="4">
    <source>
        <dbReference type="ARBA" id="ARBA00022519"/>
    </source>
</evidence>
<keyword evidence="4 9" id="KW-0997">Cell inner membrane</keyword>
<protein>
    <recommendedName>
        <fullName evidence="9">TRAP transporter small permease protein</fullName>
    </recommendedName>
</protein>
<feature type="domain" description="Tripartite ATP-independent periplasmic transporters DctQ component" evidence="10">
    <location>
        <begin position="26"/>
        <end position="152"/>
    </location>
</feature>
<dbReference type="InterPro" id="IPR007387">
    <property type="entry name" value="TRAP_DctQ"/>
</dbReference>
<evidence type="ECO:0000256" key="6">
    <source>
        <dbReference type="ARBA" id="ARBA00022989"/>
    </source>
</evidence>
<feature type="transmembrane region" description="Helical" evidence="9">
    <location>
        <begin position="84"/>
        <end position="108"/>
    </location>
</feature>
<keyword evidence="6 9" id="KW-1133">Transmembrane helix</keyword>
<comment type="similarity">
    <text evidence="8 9">Belongs to the TRAP transporter small permease family.</text>
</comment>
<keyword evidence="2 9" id="KW-0813">Transport</keyword>
<comment type="function">
    <text evidence="9">Part of the tripartite ATP-independent periplasmic (TRAP) transport system.</text>
</comment>
<keyword evidence="5 9" id="KW-0812">Transmembrane</keyword>
<evidence type="ECO:0000256" key="7">
    <source>
        <dbReference type="ARBA" id="ARBA00023136"/>
    </source>
</evidence>
<gene>
    <name evidence="11" type="ORF">HH303_17100</name>
</gene>
<evidence type="ECO:0000256" key="5">
    <source>
        <dbReference type="ARBA" id="ARBA00022692"/>
    </source>
</evidence>
<sequence length="166" mass="17673">MLLRKAIDGLVDLSAILGGLALVFVTGVILTDVVGRALGSPLYGVQDLVEMSALLVVFGGMAFVDRRGGHVTVDLLEHFYSPRLNKIFVVLGCLTGALIFGLIAWQTWEASKLSVMLNRATNILFLPRAPFQYGVVVLSAITSIAMFARGLRAALNNGAASESAHT</sequence>
<evidence type="ECO:0000256" key="9">
    <source>
        <dbReference type="RuleBase" id="RU369079"/>
    </source>
</evidence>
<proteinExistence type="inferred from homology"/>
<keyword evidence="7 9" id="KW-0472">Membrane</keyword>
<evidence type="ECO:0000256" key="3">
    <source>
        <dbReference type="ARBA" id="ARBA00022475"/>
    </source>
</evidence>